<dbReference type="Pfam" id="PF04055">
    <property type="entry name" value="Radical_SAM"/>
    <property type="match status" value="1"/>
</dbReference>
<name>A0A2J0LK01_9BACT</name>
<dbReference type="CDD" id="cd01310">
    <property type="entry name" value="TatD_DNAse"/>
    <property type="match status" value="1"/>
</dbReference>
<gene>
    <name evidence="9" type="ORF">COW11_05975</name>
</gene>
<protein>
    <submittedName>
        <fullName evidence="9">Radical SAM protein</fullName>
    </submittedName>
</protein>
<dbReference type="PANTHER" id="PTHR46124:SF2">
    <property type="entry name" value="D-AMINOACYL-TRNA DEACYLASE"/>
    <property type="match status" value="1"/>
</dbReference>
<dbReference type="AlphaFoldDB" id="A0A2J0LK01"/>
<evidence type="ECO:0000259" key="8">
    <source>
        <dbReference type="PROSITE" id="PS51918"/>
    </source>
</evidence>
<dbReference type="NCBIfam" id="TIGR04038">
    <property type="entry name" value="tatD_link_rSAM"/>
    <property type="match status" value="1"/>
</dbReference>
<dbReference type="InterPro" id="IPR007197">
    <property type="entry name" value="rSAM"/>
</dbReference>
<reference evidence="9 10" key="1">
    <citation type="submission" date="2017-09" db="EMBL/GenBank/DDBJ databases">
        <title>Depth-based differentiation of microbial function through sediment-hosted aquifers and enrichment of novel symbionts in the deep terrestrial subsurface.</title>
        <authorList>
            <person name="Probst A.J."/>
            <person name="Ladd B."/>
            <person name="Jarett J.K."/>
            <person name="Geller-Mcgrath D.E."/>
            <person name="Sieber C.M."/>
            <person name="Emerson J.B."/>
            <person name="Anantharaman K."/>
            <person name="Thomas B.C."/>
            <person name="Malmstrom R."/>
            <person name="Stieglmeier M."/>
            <person name="Klingl A."/>
            <person name="Woyke T."/>
            <person name="Ryan C.M."/>
            <person name="Banfield J.F."/>
        </authorList>
    </citation>
    <scope>NUCLEOTIDE SEQUENCE [LARGE SCALE GENOMIC DNA]</scope>
    <source>
        <strain evidence="9">CG12_big_fil_rev_8_21_14_0_65_43_15</strain>
    </source>
</reference>
<dbReference type="GO" id="GO:0016788">
    <property type="term" value="F:hydrolase activity, acting on ester bonds"/>
    <property type="evidence" value="ECO:0007669"/>
    <property type="project" value="InterPro"/>
</dbReference>
<dbReference type="InterPro" id="IPR001130">
    <property type="entry name" value="TatD-like"/>
</dbReference>
<dbReference type="PROSITE" id="PS01137">
    <property type="entry name" value="TATD_1"/>
    <property type="match status" value="1"/>
</dbReference>
<dbReference type="GO" id="GO:0004536">
    <property type="term" value="F:DNA nuclease activity"/>
    <property type="evidence" value="ECO:0007669"/>
    <property type="project" value="InterPro"/>
</dbReference>
<dbReference type="SUPFAM" id="SSF51556">
    <property type="entry name" value="Metallo-dependent hydrolases"/>
    <property type="match status" value="1"/>
</dbReference>
<sequence>MLIDTHCHLDDAKFNTDRDEVIRRADAAGVKYIINVGSDLENSKNAVAIAKKHANIYATVGMHPHDARMLDEAAFTEFKKLAKEQKVVAIGEIGLDYYRNLSSKSDQANVFKKFLALAKDTNLSVIIHSRDADKDSLNILKEYKPDKAVLHCFAGSLKMLEEVLAIGYYISYTCAVTFKNADNLRELVKNTPIERMMLETDAPYMAPQQFRGKRCEPAYVAILADEIARLKGLSVDDVARITSFNAYNLFGVGEKPTAQTAKNTIAYKIRGSLYLNITNRCTNKCSFCVRNYTDFVKGHNLRLEAEPTVDELIKAVGDPAKYKQVVFCGYGEPTMRLDIVLDVAKKLKAKGANIRLITNGHGNLINKTDILPKLKGLIDELSVSLDVDTKEKYNKICQPDFGPGTFDKVKEFTLEAKKYIPSIEATFLDMDGIDIDKCKQIASELGVNCRIRKYNEVG</sequence>
<evidence type="ECO:0000256" key="3">
    <source>
        <dbReference type="ARBA" id="ARBA00022691"/>
    </source>
</evidence>
<dbReference type="GO" id="GO:0005829">
    <property type="term" value="C:cytosol"/>
    <property type="evidence" value="ECO:0007669"/>
    <property type="project" value="TreeGrafter"/>
</dbReference>
<dbReference type="PROSITE" id="PS51918">
    <property type="entry name" value="RADICAL_SAM"/>
    <property type="match status" value="1"/>
</dbReference>
<organism evidence="9 10">
    <name type="scientific">Candidatus Taenaricola geysiri</name>
    <dbReference type="NCBI Taxonomy" id="1974752"/>
    <lineage>
        <taxon>Bacteria</taxon>
        <taxon>Pseudomonadati</taxon>
        <taxon>Candidatus Omnitrophota</taxon>
        <taxon>Candidatus Taenaricola</taxon>
    </lineage>
</organism>
<dbReference type="GO" id="GO:0046872">
    <property type="term" value="F:metal ion binding"/>
    <property type="evidence" value="ECO:0007669"/>
    <property type="project" value="UniProtKB-KW"/>
</dbReference>
<keyword evidence="6" id="KW-0408">Iron</keyword>
<dbReference type="NCBIfam" id="TIGR00010">
    <property type="entry name" value="YchF/TatD family DNA exonuclease"/>
    <property type="match status" value="1"/>
</dbReference>
<proteinExistence type="inferred from homology"/>
<dbReference type="InterPro" id="IPR018228">
    <property type="entry name" value="DNase_TatD-rel_CS"/>
</dbReference>
<dbReference type="GO" id="GO:0051536">
    <property type="term" value="F:iron-sulfur cluster binding"/>
    <property type="evidence" value="ECO:0007669"/>
    <property type="project" value="UniProtKB-KW"/>
</dbReference>
<dbReference type="Gene3D" id="3.20.20.70">
    <property type="entry name" value="Aldolase class I"/>
    <property type="match status" value="1"/>
</dbReference>
<comment type="cofactor">
    <cofactor evidence="1">
        <name>[4Fe-4S] cluster</name>
        <dbReference type="ChEBI" id="CHEBI:49883"/>
    </cofactor>
</comment>
<dbReference type="InterPro" id="IPR015991">
    <property type="entry name" value="TatD/YcfH-like"/>
</dbReference>
<dbReference type="InterPro" id="IPR013785">
    <property type="entry name" value="Aldolase_TIM"/>
</dbReference>
<evidence type="ECO:0000256" key="4">
    <source>
        <dbReference type="ARBA" id="ARBA00022723"/>
    </source>
</evidence>
<evidence type="ECO:0000313" key="9">
    <source>
        <dbReference type="EMBL" id="PIW65923.1"/>
    </source>
</evidence>
<feature type="domain" description="Radical SAM core" evidence="8">
    <location>
        <begin position="267"/>
        <end position="458"/>
    </location>
</feature>
<dbReference type="SFLD" id="SFLDS00029">
    <property type="entry name" value="Radical_SAM"/>
    <property type="match status" value="1"/>
</dbReference>
<keyword evidence="3" id="KW-0949">S-adenosyl-L-methionine</keyword>
<keyword evidence="7" id="KW-0411">Iron-sulfur</keyword>
<dbReference type="Pfam" id="PF01026">
    <property type="entry name" value="TatD_DNase"/>
    <property type="match status" value="1"/>
</dbReference>
<dbReference type="FunFam" id="3.20.20.140:FF:000005">
    <property type="entry name" value="TatD family hydrolase"/>
    <property type="match status" value="1"/>
</dbReference>
<dbReference type="CDD" id="cd01335">
    <property type="entry name" value="Radical_SAM"/>
    <property type="match status" value="1"/>
</dbReference>
<dbReference type="EMBL" id="PFGP01000134">
    <property type="protein sequence ID" value="PIW65923.1"/>
    <property type="molecule type" value="Genomic_DNA"/>
</dbReference>
<comment type="caution">
    <text evidence="9">The sequence shown here is derived from an EMBL/GenBank/DDBJ whole genome shotgun (WGS) entry which is preliminary data.</text>
</comment>
<dbReference type="PANTHER" id="PTHR46124">
    <property type="entry name" value="D-AMINOACYL-TRNA DEACYLASE"/>
    <property type="match status" value="1"/>
</dbReference>
<dbReference type="SFLD" id="SFLDG01111">
    <property type="entry name" value="Uncharacterised_Radical_SAM_Su"/>
    <property type="match status" value="1"/>
</dbReference>
<dbReference type="InterPro" id="IPR023821">
    <property type="entry name" value="rSAM_TatD-assoc"/>
</dbReference>
<keyword evidence="4" id="KW-0479">Metal-binding</keyword>
<evidence type="ECO:0000256" key="5">
    <source>
        <dbReference type="ARBA" id="ARBA00022801"/>
    </source>
</evidence>
<keyword evidence="5" id="KW-0378">Hydrolase</keyword>
<dbReference type="InterPro" id="IPR032466">
    <property type="entry name" value="Metal_Hydrolase"/>
</dbReference>
<evidence type="ECO:0000256" key="7">
    <source>
        <dbReference type="ARBA" id="ARBA00023014"/>
    </source>
</evidence>
<dbReference type="Gene3D" id="3.20.20.140">
    <property type="entry name" value="Metal-dependent hydrolases"/>
    <property type="match status" value="1"/>
</dbReference>
<dbReference type="Proteomes" id="UP000231267">
    <property type="component" value="Unassembled WGS sequence"/>
</dbReference>
<evidence type="ECO:0000256" key="2">
    <source>
        <dbReference type="ARBA" id="ARBA00009275"/>
    </source>
</evidence>
<evidence type="ECO:0000256" key="6">
    <source>
        <dbReference type="ARBA" id="ARBA00023004"/>
    </source>
</evidence>
<evidence type="ECO:0000256" key="1">
    <source>
        <dbReference type="ARBA" id="ARBA00001966"/>
    </source>
</evidence>
<evidence type="ECO:0000313" key="10">
    <source>
        <dbReference type="Proteomes" id="UP000231267"/>
    </source>
</evidence>
<comment type="similarity">
    <text evidence="2">Belongs to the metallo-dependent hydrolases superfamily. TatD-type hydrolase family.</text>
</comment>
<accession>A0A2J0LK01</accession>
<dbReference type="InterPro" id="IPR058240">
    <property type="entry name" value="rSAM_sf"/>
</dbReference>
<dbReference type="SUPFAM" id="SSF102114">
    <property type="entry name" value="Radical SAM enzymes"/>
    <property type="match status" value="1"/>
</dbReference>